<feature type="region of interest" description="Disordered" evidence="10">
    <location>
        <begin position="354"/>
        <end position="374"/>
    </location>
</feature>
<reference evidence="13" key="1">
    <citation type="journal article" date="2021" name="Proc. Natl. Acad. Sci. U.S.A.">
        <title>Three genomes in the algal genus Volvox reveal the fate of a haploid sex-determining region after a transition to homothallism.</title>
        <authorList>
            <person name="Yamamoto K."/>
            <person name="Hamaji T."/>
            <person name="Kawai-Toyooka H."/>
            <person name="Matsuzaki R."/>
            <person name="Takahashi F."/>
            <person name="Nishimura Y."/>
            <person name="Kawachi M."/>
            <person name="Noguchi H."/>
            <person name="Minakuchi Y."/>
            <person name="Umen J.G."/>
            <person name="Toyoda A."/>
            <person name="Nozaki H."/>
        </authorList>
    </citation>
    <scope>NUCLEOTIDE SEQUENCE</scope>
    <source>
        <strain evidence="13">NIES-3786</strain>
    </source>
</reference>
<dbReference type="Pfam" id="PF00520">
    <property type="entry name" value="Ion_trans"/>
    <property type="match status" value="1"/>
</dbReference>
<dbReference type="PROSITE" id="PS50082">
    <property type="entry name" value="WD_REPEATS_2"/>
    <property type="match status" value="2"/>
</dbReference>
<evidence type="ECO:0000313" key="14">
    <source>
        <dbReference type="Proteomes" id="UP000747110"/>
    </source>
</evidence>
<dbReference type="SUPFAM" id="SSF50998">
    <property type="entry name" value="Quinoprotein alcohol dehydrogenase-like"/>
    <property type="match status" value="2"/>
</dbReference>
<dbReference type="GO" id="GO:0005216">
    <property type="term" value="F:monoatomic ion channel activity"/>
    <property type="evidence" value="ECO:0007669"/>
    <property type="project" value="InterPro"/>
</dbReference>
<feature type="domain" description="Ion transport" evidence="12">
    <location>
        <begin position="1136"/>
        <end position="1386"/>
    </location>
</feature>
<evidence type="ECO:0000313" key="13">
    <source>
        <dbReference type="EMBL" id="GIL80078.1"/>
    </source>
</evidence>
<comment type="caution">
    <text evidence="13">The sequence shown here is derived from an EMBL/GenBank/DDBJ whole genome shotgun (WGS) entry which is preliminary data.</text>
</comment>
<evidence type="ECO:0000256" key="11">
    <source>
        <dbReference type="SAM" id="Phobius"/>
    </source>
</evidence>
<feature type="repeat" description="WD" evidence="8">
    <location>
        <begin position="140"/>
        <end position="181"/>
    </location>
</feature>
<dbReference type="InterPro" id="IPR019775">
    <property type="entry name" value="WD40_repeat_CS"/>
</dbReference>
<feature type="compositionally biased region" description="Basic and acidic residues" evidence="10">
    <location>
        <begin position="1018"/>
        <end position="1034"/>
    </location>
</feature>
<dbReference type="InterPro" id="IPR001680">
    <property type="entry name" value="WD40_rpt"/>
</dbReference>
<dbReference type="InterPro" id="IPR015943">
    <property type="entry name" value="WD40/YVTN_repeat-like_dom_sf"/>
</dbReference>
<dbReference type="EMBL" id="BNCP01000017">
    <property type="protein sequence ID" value="GIL80078.1"/>
    <property type="molecule type" value="Genomic_DNA"/>
</dbReference>
<dbReference type="SUPFAM" id="SSF81324">
    <property type="entry name" value="Voltage-gated potassium channels"/>
    <property type="match status" value="1"/>
</dbReference>
<feature type="region of interest" description="Disordered" evidence="10">
    <location>
        <begin position="997"/>
        <end position="1046"/>
    </location>
</feature>
<dbReference type="InterPro" id="IPR011047">
    <property type="entry name" value="Quinoprotein_ADH-like_sf"/>
</dbReference>
<feature type="repeat" description="WD" evidence="8">
    <location>
        <begin position="688"/>
        <end position="729"/>
    </location>
</feature>
<evidence type="ECO:0000256" key="4">
    <source>
        <dbReference type="ARBA" id="ARBA00022737"/>
    </source>
</evidence>
<dbReference type="PANTHER" id="PTHR19848">
    <property type="entry name" value="WD40 REPEAT PROTEIN"/>
    <property type="match status" value="1"/>
</dbReference>
<evidence type="ECO:0000256" key="3">
    <source>
        <dbReference type="ARBA" id="ARBA00022692"/>
    </source>
</evidence>
<feature type="compositionally biased region" description="Low complexity" evidence="10">
    <location>
        <begin position="1520"/>
        <end position="1529"/>
    </location>
</feature>
<sequence>MSVKSPATLLDTSYSWKRSPQNTDFQRWIHVSSTRLTSCDLFVLPKVGEALLVAGNENQLSLWDVDNGCSLWRYSANEADGFRQSQRSSIQLRQSTVTACRVIGTDVFCTSNADGSVQLWKLAKDPGEHGAWQATCVSQEDAHTAEVTSMSVFLNGTRIMTTSKDFTVRIWDTSNMSVIRTFEDHECEVYGSAVTEDGTRAITSGQLEPERSSVIIWNPETGKVLHTPTDHSGWLDVSAISGPAGLGAVTGVHGILFVWDLESGKQCYRAKFNHGSRSCCRFSPCGLFILVGGYDLGELVLLESRYGQELLRVNTSQEPGTFNTITGCFFLSEIQPRKSMSGYSHAAASGGVASGVNGSPARSTATEVSGGSGNSNGTAGGCHVGFLDRYYSVDPGETAAVEQRKAQTMLITRNSLGSISSVGSISRGAAAGSGKLGAKSASRRSTRLGRAGSRVTPAMSPRFSFPTRFGAVCTDGSIRIFNLDGDSFDDAFWRDERLQDVYDVDISRDATLMFVIYKAGRFQEELHLYDFITGELVWNHPTAHEGTYGLYLVVSSDAGLVPDGGGVGESRPMRGKMVTTGGDRKVRLFDLSKRQLIRVIDTAHTQDIVCPQINERFDQMLTTADGWDAWTCLWDLNTGQMLRKYDQIHNEGIYDAWFTPDGLRCVSVSCDKTAAIFELESGNLIQRFVGHEHWVRFAALSPDEKILATASNDNTVRIWNVAKGNMLHVIRDHRSTLSYINFVHPTWIVTSARDGTIIGFNLKSGVSVPLLVAGPIGKADGAEKIRPMPVSAAVAGPRFPPVLAVSLNARVSVLHLSVRQPLPHQLLSEMKSGLWDLGHVVKLAEAFPGLAVVPMPDGNTLLHIAALGGQVEFLRVLLAANGSAIVSAPLPANEDGKTPLDLALDVRNLQCVELLLANEVARPPPLRLAAMKAWCRLAADMPTVLVKFLNAVGIEEPTDAVGSSAVMVPVREGIHLITCGSQDYDVNEKLWEEVLAQHGGTASEEEEEEEKEEEAEREEVKKSADGVADAKGRFGSDGSCDAENAKKRRGVPHSTLRWIRRLVNRDSPSVMQPAVPGVCGLPYVALTTRSMGDSPLGALVLNNVSDAFTTDIGFAILTYKWDTYAGGIYRQQALVYFIFMALYITATTLGVEWNESVDRADMYGKGTSLTRVVVRILLEASVLLLNARYLLEEVRQIFRHGPLQYFTGHNSAWNWVELLSCLMVVLVIVLQIISLEEARWVMSACTVLLGTRLLKVASGSEGTGIFVQVIIRIISDLRHYLLIVLVTLLTYALAFRQIMVYYDQMANDADISVEFTKNFNNFPNSLLSVYYFMTVGGFTTDVGGEARYVWYLHAMLISFSFIVSIILLNLLIAVMSDTYVVVKQHAKSEWMLLKARLVLEIDSNMPDSFFADRRRSAPRWLHVVNIKRTSSPAHASLLDTIRGTVVRQALNTDLSDTKQEIKNQIAELTQQVETLQRDIGRLVDAMGTAPDRIETRTPHQQINSAATWAGAGMGSAKGFSSATRAAPDAATEEDDAEESDG</sequence>
<organism evidence="13 14">
    <name type="scientific">Volvox reticuliferus</name>
    <dbReference type="NCBI Taxonomy" id="1737510"/>
    <lineage>
        <taxon>Eukaryota</taxon>
        <taxon>Viridiplantae</taxon>
        <taxon>Chlorophyta</taxon>
        <taxon>core chlorophytes</taxon>
        <taxon>Chlorophyceae</taxon>
        <taxon>CS clade</taxon>
        <taxon>Chlamydomonadales</taxon>
        <taxon>Volvocaceae</taxon>
        <taxon>Volvox</taxon>
    </lineage>
</organism>
<evidence type="ECO:0000256" key="8">
    <source>
        <dbReference type="PROSITE-ProRule" id="PRU00221"/>
    </source>
</evidence>
<dbReference type="Gene3D" id="1.10.287.70">
    <property type="match status" value="1"/>
</dbReference>
<comment type="subcellular location">
    <subcellularLocation>
        <location evidence="1">Membrane</location>
        <topology evidence="1">Multi-pass membrane protein</topology>
    </subcellularLocation>
</comment>
<keyword evidence="5 11" id="KW-1133">Transmembrane helix</keyword>
<feature type="compositionally biased region" description="Acidic residues" evidence="10">
    <location>
        <begin position="1530"/>
        <end position="1541"/>
    </location>
</feature>
<feature type="coiled-coil region" evidence="9">
    <location>
        <begin position="1447"/>
        <end position="1485"/>
    </location>
</feature>
<dbReference type="Gene3D" id="2.130.10.10">
    <property type="entry name" value="YVTN repeat-like/Quinoprotein amine dehydrogenase"/>
    <property type="match status" value="3"/>
</dbReference>
<dbReference type="SMART" id="SM00248">
    <property type="entry name" value="ANK"/>
    <property type="match status" value="2"/>
</dbReference>
<feature type="region of interest" description="Disordered" evidence="10">
    <location>
        <begin position="1512"/>
        <end position="1541"/>
    </location>
</feature>
<dbReference type="GO" id="GO:0016020">
    <property type="term" value="C:membrane"/>
    <property type="evidence" value="ECO:0007669"/>
    <property type="project" value="UniProtKB-SubCell"/>
</dbReference>
<keyword evidence="4" id="KW-0677">Repeat</keyword>
<feature type="repeat" description="ANK" evidence="7">
    <location>
        <begin position="857"/>
        <end position="878"/>
    </location>
</feature>
<keyword evidence="7" id="KW-0040">ANK repeat</keyword>
<keyword evidence="6 11" id="KW-0472">Membrane</keyword>
<proteinExistence type="predicted"/>
<feature type="transmembrane region" description="Helical" evidence="11">
    <location>
        <begin position="1280"/>
        <end position="1302"/>
    </location>
</feature>
<dbReference type="PROSITE" id="PS50088">
    <property type="entry name" value="ANK_REPEAT"/>
    <property type="match status" value="1"/>
</dbReference>
<dbReference type="PROSITE" id="PS50297">
    <property type="entry name" value="ANK_REP_REGION"/>
    <property type="match status" value="1"/>
</dbReference>
<dbReference type="Pfam" id="PF12796">
    <property type="entry name" value="Ank_2"/>
    <property type="match status" value="1"/>
</dbReference>
<evidence type="ECO:0000256" key="9">
    <source>
        <dbReference type="SAM" id="Coils"/>
    </source>
</evidence>
<protein>
    <recommendedName>
        <fullName evidence="12">Ion transport domain-containing protein</fullName>
    </recommendedName>
</protein>
<feature type="compositionally biased region" description="Acidic residues" evidence="10">
    <location>
        <begin position="1003"/>
        <end position="1017"/>
    </location>
</feature>
<evidence type="ECO:0000256" key="2">
    <source>
        <dbReference type="ARBA" id="ARBA00022574"/>
    </source>
</evidence>
<feature type="transmembrane region" description="Helical" evidence="11">
    <location>
        <begin position="1351"/>
        <end position="1375"/>
    </location>
</feature>
<dbReference type="SUPFAM" id="SSF48403">
    <property type="entry name" value="Ankyrin repeat"/>
    <property type="match status" value="1"/>
</dbReference>
<dbReference type="PANTHER" id="PTHR19848:SF8">
    <property type="entry name" value="F-BOX AND WD REPEAT DOMAIN CONTAINING 7"/>
    <property type="match status" value="1"/>
</dbReference>
<evidence type="ECO:0000256" key="1">
    <source>
        <dbReference type="ARBA" id="ARBA00004141"/>
    </source>
</evidence>
<dbReference type="Gene3D" id="1.25.40.20">
    <property type="entry name" value="Ankyrin repeat-containing domain"/>
    <property type="match status" value="1"/>
</dbReference>
<feature type="transmembrane region" description="Helical" evidence="11">
    <location>
        <begin position="1211"/>
        <end position="1233"/>
    </location>
</feature>
<feature type="transmembrane region" description="Helical" evidence="11">
    <location>
        <begin position="1133"/>
        <end position="1151"/>
    </location>
</feature>
<gene>
    <name evidence="13" type="ORF">Vretifemale_9273</name>
</gene>
<evidence type="ECO:0000256" key="7">
    <source>
        <dbReference type="PROSITE-ProRule" id="PRU00023"/>
    </source>
</evidence>
<dbReference type="InterPro" id="IPR002110">
    <property type="entry name" value="Ankyrin_rpt"/>
</dbReference>
<accession>A0A8J4CC92</accession>
<keyword evidence="9" id="KW-0175">Coiled coil</keyword>
<dbReference type="Pfam" id="PF00400">
    <property type="entry name" value="WD40"/>
    <property type="match status" value="2"/>
</dbReference>
<dbReference type="InterPro" id="IPR005821">
    <property type="entry name" value="Ion_trans_dom"/>
</dbReference>
<evidence type="ECO:0000256" key="6">
    <source>
        <dbReference type="ARBA" id="ARBA00023136"/>
    </source>
</evidence>
<dbReference type="InterPro" id="IPR036770">
    <property type="entry name" value="Ankyrin_rpt-contain_sf"/>
</dbReference>
<feature type="transmembrane region" description="Helical" evidence="11">
    <location>
        <begin position="1172"/>
        <end position="1191"/>
    </location>
</feature>
<evidence type="ECO:0000259" key="12">
    <source>
        <dbReference type="Pfam" id="PF00520"/>
    </source>
</evidence>
<name>A0A8J4CC92_9CHLO</name>
<keyword evidence="2 8" id="KW-0853">WD repeat</keyword>
<evidence type="ECO:0000256" key="5">
    <source>
        <dbReference type="ARBA" id="ARBA00022989"/>
    </source>
</evidence>
<dbReference type="PROSITE" id="PS50294">
    <property type="entry name" value="WD_REPEATS_REGION"/>
    <property type="match status" value="2"/>
</dbReference>
<keyword evidence="14" id="KW-1185">Reference proteome</keyword>
<evidence type="ECO:0000256" key="10">
    <source>
        <dbReference type="SAM" id="MobiDB-lite"/>
    </source>
</evidence>
<dbReference type="SMART" id="SM00320">
    <property type="entry name" value="WD40"/>
    <property type="match status" value="10"/>
</dbReference>
<keyword evidence="3 11" id="KW-0812">Transmembrane</keyword>
<dbReference type="OrthoDB" id="529263at2759"/>
<dbReference type="Proteomes" id="UP000747110">
    <property type="component" value="Unassembled WGS sequence"/>
</dbReference>
<dbReference type="PROSITE" id="PS00678">
    <property type="entry name" value="WD_REPEATS_1"/>
    <property type="match status" value="2"/>
</dbReference>